<comment type="caution">
    <text evidence="10">The sequence shown here is derived from an EMBL/GenBank/DDBJ whole genome shotgun (WGS) entry which is preliminary data.</text>
</comment>
<feature type="transmembrane region" description="Helical" evidence="8">
    <location>
        <begin position="338"/>
        <end position="361"/>
    </location>
</feature>
<feature type="transmembrane region" description="Helical" evidence="8">
    <location>
        <begin position="20"/>
        <end position="39"/>
    </location>
</feature>
<keyword evidence="4 8" id="KW-1003">Cell membrane</keyword>
<keyword evidence="11" id="KW-1185">Reference proteome</keyword>
<dbReference type="InterPro" id="IPR013525">
    <property type="entry name" value="ABC2_TM"/>
</dbReference>
<dbReference type="InterPro" id="IPR047817">
    <property type="entry name" value="ABC2_TM_bact-type"/>
</dbReference>
<evidence type="ECO:0000256" key="7">
    <source>
        <dbReference type="ARBA" id="ARBA00023136"/>
    </source>
</evidence>
<dbReference type="PROSITE" id="PS51012">
    <property type="entry name" value="ABC_TM2"/>
    <property type="match status" value="1"/>
</dbReference>
<comment type="similarity">
    <text evidence="2 8">Belongs to the ABC-2 integral membrane protein family.</text>
</comment>
<proteinExistence type="inferred from homology"/>
<evidence type="ECO:0000256" key="3">
    <source>
        <dbReference type="ARBA" id="ARBA00022448"/>
    </source>
</evidence>
<dbReference type="InterPro" id="IPR000412">
    <property type="entry name" value="ABC_2_transport"/>
</dbReference>
<protein>
    <recommendedName>
        <fullName evidence="8">Transport permease protein</fullName>
    </recommendedName>
</protein>
<evidence type="ECO:0000313" key="10">
    <source>
        <dbReference type="EMBL" id="RCV89650.1"/>
    </source>
</evidence>
<dbReference type="OrthoDB" id="9808686at2"/>
<dbReference type="AlphaFoldDB" id="A0A368TY22"/>
<keyword evidence="3 8" id="KW-0813">Transport</keyword>
<dbReference type="PANTHER" id="PTHR30294">
    <property type="entry name" value="MEMBRANE COMPONENT OF ABC TRANSPORTER YHHJ-RELATED"/>
    <property type="match status" value="1"/>
</dbReference>
<reference evidence="10 11" key="1">
    <citation type="submission" date="2018-07" db="EMBL/GenBank/DDBJ databases">
        <title>Halomonas montanilacus sp. nov., isolated from Lake Pengyan on Tibetan Plateau.</title>
        <authorList>
            <person name="Lu H."/>
            <person name="Xing P."/>
            <person name="Wu Q."/>
        </authorList>
    </citation>
    <scope>NUCLEOTIDE SEQUENCE [LARGE SCALE GENOMIC DNA]</scope>
    <source>
        <strain evidence="10 11">PYC7W</strain>
    </source>
</reference>
<dbReference type="RefSeq" id="WP_114478584.1">
    <property type="nucleotide sequence ID" value="NZ_QPII01000005.1"/>
</dbReference>
<sequence>MRLSSLLHKELIQFFRDPVVLFLIFWLYTIEVVICAYALGMEMRDLPLAVVDADESPASRHLIDDFVAGGNFRLVAHLRDVAAAEPYLERGEAQAVLVIPVDFERELQRGGGQALQFLVDGSNANTAAVARGYALQTVEAFQMRQGTLDERQLAAVAPQLRIWYNPDQTNVSFTVLAMIALAGLMIGVVHPAASIVREKEVGTIEQLMVTPIRRGELFIAKTVPTLLIGLVAVLPSLALVGWFGVPVRGSLPLFFALTALFLLSAIGLGVLVAAVSRTLQQALLLAFFGLFPLMFLSGTIVPVESMPNLLQQLSLASPLRHYLDITLGIFLKGTGMEILWPHALALVAIGMPLYLVAWLIFRRIK</sequence>
<comment type="subcellular location">
    <subcellularLocation>
        <location evidence="8">Cell inner membrane</location>
        <topology evidence="8">Multi-pass membrane protein</topology>
    </subcellularLocation>
    <subcellularLocation>
        <location evidence="1">Cell membrane</location>
        <topology evidence="1">Multi-pass membrane protein</topology>
    </subcellularLocation>
</comment>
<evidence type="ECO:0000256" key="4">
    <source>
        <dbReference type="ARBA" id="ARBA00022475"/>
    </source>
</evidence>
<dbReference type="Gene3D" id="3.40.1710.10">
    <property type="entry name" value="abc type-2 transporter like domain"/>
    <property type="match status" value="1"/>
</dbReference>
<keyword evidence="6 8" id="KW-1133">Transmembrane helix</keyword>
<organism evidence="10 11">
    <name type="scientific">Billgrantia montanilacus</name>
    <dbReference type="NCBI Taxonomy" id="2282305"/>
    <lineage>
        <taxon>Bacteria</taxon>
        <taxon>Pseudomonadati</taxon>
        <taxon>Pseudomonadota</taxon>
        <taxon>Gammaproteobacteria</taxon>
        <taxon>Oceanospirillales</taxon>
        <taxon>Halomonadaceae</taxon>
        <taxon>Billgrantia</taxon>
    </lineage>
</organism>
<feature type="transmembrane region" description="Helical" evidence="8">
    <location>
        <begin position="251"/>
        <end position="275"/>
    </location>
</feature>
<dbReference type="GO" id="GO:0043190">
    <property type="term" value="C:ATP-binding cassette (ABC) transporter complex"/>
    <property type="evidence" value="ECO:0007669"/>
    <property type="project" value="InterPro"/>
</dbReference>
<evidence type="ECO:0000313" key="11">
    <source>
        <dbReference type="Proteomes" id="UP000252405"/>
    </source>
</evidence>
<dbReference type="Pfam" id="PF12698">
    <property type="entry name" value="ABC2_membrane_3"/>
    <property type="match status" value="1"/>
</dbReference>
<accession>A0A368TY22</accession>
<gene>
    <name evidence="10" type="ORF">DU505_08570</name>
</gene>
<evidence type="ECO:0000256" key="8">
    <source>
        <dbReference type="RuleBase" id="RU361157"/>
    </source>
</evidence>
<evidence type="ECO:0000256" key="6">
    <source>
        <dbReference type="ARBA" id="ARBA00022989"/>
    </source>
</evidence>
<dbReference type="GO" id="GO:0140359">
    <property type="term" value="F:ABC-type transporter activity"/>
    <property type="evidence" value="ECO:0007669"/>
    <property type="project" value="InterPro"/>
</dbReference>
<dbReference type="PANTHER" id="PTHR30294:SF47">
    <property type="entry name" value="INNER MEMBRANE TRANSPORT PERMEASE YHHJ"/>
    <property type="match status" value="1"/>
</dbReference>
<evidence type="ECO:0000259" key="9">
    <source>
        <dbReference type="PROSITE" id="PS51012"/>
    </source>
</evidence>
<feature type="transmembrane region" description="Helical" evidence="8">
    <location>
        <begin position="173"/>
        <end position="196"/>
    </location>
</feature>
<keyword evidence="7 8" id="KW-0472">Membrane</keyword>
<dbReference type="PRINTS" id="PR00164">
    <property type="entry name" value="ABC2TRNSPORT"/>
</dbReference>
<dbReference type="Proteomes" id="UP000252405">
    <property type="component" value="Unassembled WGS sequence"/>
</dbReference>
<feature type="transmembrane region" description="Helical" evidence="8">
    <location>
        <begin position="282"/>
        <end position="303"/>
    </location>
</feature>
<evidence type="ECO:0000256" key="5">
    <source>
        <dbReference type="ARBA" id="ARBA00022692"/>
    </source>
</evidence>
<feature type="transmembrane region" description="Helical" evidence="8">
    <location>
        <begin position="217"/>
        <end position="245"/>
    </location>
</feature>
<feature type="domain" description="ABC transmembrane type-2" evidence="9">
    <location>
        <begin position="125"/>
        <end position="364"/>
    </location>
</feature>
<dbReference type="InterPro" id="IPR051449">
    <property type="entry name" value="ABC-2_transporter_component"/>
</dbReference>
<name>A0A368TY22_9GAMM</name>
<dbReference type="EMBL" id="QPII01000005">
    <property type="protein sequence ID" value="RCV89650.1"/>
    <property type="molecule type" value="Genomic_DNA"/>
</dbReference>
<keyword evidence="5 8" id="KW-0812">Transmembrane</keyword>
<evidence type="ECO:0000256" key="2">
    <source>
        <dbReference type="ARBA" id="ARBA00007783"/>
    </source>
</evidence>
<evidence type="ECO:0000256" key="1">
    <source>
        <dbReference type="ARBA" id="ARBA00004651"/>
    </source>
</evidence>